<evidence type="ECO:0000313" key="2">
    <source>
        <dbReference type="EMBL" id="CAD7001768.1"/>
    </source>
</evidence>
<accession>A0A811UTW4</accession>
<evidence type="ECO:0000313" key="3">
    <source>
        <dbReference type="Proteomes" id="UP000606786"/>
    </source>
</evidence>
<keyword evidence="1" id="KW-0472">Membrane</keyword>
<reference evidence="2" key="1">
    <citation type="submission" date="2020-11" db="EMBL/GenBank/DDBJ databases">
        <authorList>
            <person name="Whitehead M."/>
        </authorList>
    </citation>
    <scope>NUCLEOTIDE SEQUENCE</scope>
    <source>
        <strain evidence="2">EGII</strain>
    </source>
</reference>
<comment type="caution">
    <text evidence="2">The sequence shown here is derived from an EMBL/GenBank/DDBJ whole genome shotgun (WGS) entry which is preliminary data.</text>
</comment>
<name>A0A811UTW4_CERCA</name>
<keyword evidence="3" id="KW-1185">Reference proteome</keyword>
<keyword evidence="1" id="KW-0812">Transmembrane</keyword>
<keyword evidence="1" id="KW-1133">Transmembrane helix</keyword>
<proteinExistence type="predicted"/>
<gene>
    <name evidence="2" type="ORF">CCAP1982_LOCUS10258</name>
</gene>
<feature type="transmembrane region" description="Helical" evidence="1">
    <location>
        <begin position="138"/>
        <end position="161"/>
    </location>
</feature>
<dbReference type="InterPro" id="IPR009882">
    <property type="entry name" value="Gypsy"/>
</dbReference>
<dbReference type="Proteomes" id="UP000606786">
    <property type="component" value="Unassembled WGS sequence"/>
</dbReference>
<dbReference type="AlphaFoldDB" id="A0A811UTW4"/>
<dbReference type="EMBL" id="CAJHJT010000023">
    <property type="protein sequence ID" value="CAD7001768.1"/>
    <property type="molecule type" value="Genomic_DNA"/>
</dbReference>
<sequence length="214" mass="24042">MICTESDIINISNNKCIPNRIESRNSSCSTSNDHHIALIEEIDAGVILLNGFNGRISIDETNHTLIGTFIIKFHNSTINVNNRTFINLEASPLQVIPALMQPTPFEIDHLNLLSLEALNELQINNTQIISTIQKHLEIGGWSISVIICLIIVSIVCLKFFFKSIEKTIVWEPQIPHTSDEPHMATTLQISNDSQKPIELQAPIKPPRLNDIPFF</sequence>
<protein>
    <submittedName>
        <fullName evidence="2">(Mediterranean fruit fly) hypothetical protein</fullName>
    </submittedName>
</protein>
<dbReference type="Pfam" id="PF07253">
    <property type="entry name" value="Gypsy"/>
    <property type="match status" value="1"/>
</dbReference>
<evidence type="ECO:0000256" key="1">
    <source>
        <dbReference type="SAM" id="Phobius"/>
    </source>
</evidence>
<organism evidence="2 3">
    <name type="scientific">Ceratitis capitata</name>
    <name type="common">Mediterranean fruit fly</name>
    <name type="synonym">Tephritis capitata</name>
    <dbReference type="NCBI Taxonomy" id="7213"/>
    <lineage>
        <taxon>Eukaryota</taxon>
        <taxon>Metazoa</taxon>
        <taxon>Ecdysozoa</taxon>
        <taxon>Arthropoda</taxon>
        <taxon>Hexapoda</taxon>
        <taxon>Insecta</taxon>
        <taxon>Pterygota</taxon>
        <taxon>Neoptera</taxon>
        <taxon>Endopterygota</taxon>
        <taxon>Diptera</taxon>
        <taxon>Brachycera</taxon>
        <taxon>Muscomorpha</taxon>
        <taxon>Tephritoidea</taxon>
        <taxon>Tephritidae</taxon>
        <taxon>Ceratitis</taxon>
        <taxon>Ceratitis</taxon>
    </lineage>
</organism>